<organism evidence="1 2">
    <name type="scientific">Shewanella gelidii</name>
    <dbReference type="NCBI Taxonomy" id="1642821"/>
    <lineage>
        <taxon>Bacteria</taxon>
        <taxon>Pseudomonadati</taxon>
        <taxon>Pseudomonadota</taxon>
        <taxon>Gammaproteobacteria</taxon>
        <taxon>Alteromonadales</taxon>
        <taxon>Shewanellaceae</taxon>
        <taxon>Shewanella</taxon>
    </lineage>
</organism>
<keyword evidence="2" id="KW-1185">Reference proteome</keyword>
<dbReference type="EMBL" id="BMPZ01000006">
    <property type="protein sequence ID" value="GGI85833.1"/>
    <property type="molecule type" value="Genomic_DNA"/>
</dbReference>
<proteinExistence type="predicted"/>
<reference evidence="1" key="2">
    <citation type="submission" date="2020-09" db="EMBL/GenBank/DDBJ databases">
        <authorList>
            <person name="Sun Q."/>
            <person name="Ohkuma M."/>
        </authorList>
    </citation>
    <scope>NUCLEOTIDE SEQUENCE</scope>
    <source>
        <strain evidence="1">JCM 30804</strain>
    </source>
</reference>
<evidence type="ECO:0000313" key="2">
    <source>
        <dbReference type="Proteomes" id="UP000613743"/>
    </source>
</evidence>
<accession>A0A917JVL1</accession>
<dbReference type="Proteomes" id="UP000613743">
    <property type="component" value="Unassembled WGS sequence"/>
</dbReference>
<gene>
    <name evidence="1" type="ORF">GCM10009332_23920</name>
</gene>
<sequence length="56" mass="6372">MAIKNVEVALVVIPFLKITTKDDVATAREIITSARWPKTSNPIIYKYPYIEMAPYS</sequence>
<evidence type="ECO:0000313" key="1">
    <source>
        <dbReference type="EMBL" id="GGI85833.1"/>
    </source>
</evidence>
<protein>
    <submittedName>
        <fullName evidence="1">Uncharacterized protein</fullName>
    </submittedName>
</protein>
<comment type="caution">
    <text evidence="1">The sequence shown here is derived from an EMBL/GenBank/DDBJ whole genome shotgun (WGS) entry which is preliminary data.</text>
</comment>
<dbReference type="AlphaFoldDB" id="A0A917JVL1"/>
<reference evidence="1" key="1">
    <citation type="journal article" date="2014" name="Int. J. Syst. Evol. Microbiol.">
        <title>Complete genome sequence of Corynebacterium casei LMG S-19264T (=DSM 44701T), isolated from a smear-ripened cheese.</title>
        <authorList>
            <consortium name="US DOE Joint Genome Institute (JGI-PGF)"/>
            <person name="Walter F."/>
            <person name="Albersmeier A."/>
            <person name="Kalinowski J."/>
            <person name="Ruckert C."/>
        </authorList>
    </citation>
    <scope>NUCLEOTIDE SEQUENCE</scope>
    <source>
        <strain evidence="1">JCM 30804</strain>
    </source>
</reference>
<name>A0A917JVL1_9GAMM</name>